<dbReference type="PRINTS" id="PR00344">
    <property type="entry name" value="BCTRLSENSOR"/>
</dbReference>
<dbReference type="InterPro" id="IPR005467">
    <property type="entry name" value="His_kinase_dom"/>
</dbReference>
<evidence type="ECO:0000256" key="8">
    <source>
        <dbReference type="ARBA" id="ARBA00022777"/>
    </source>
</evidence>
<keyword evidence="6 14" id="KW-0812">Transmembrane</keyword>
<evidence type="ECO:0000256" key="6">
    <source>
        <dbReference type="ARBA" id="ARBA00022692"/>
    </source>
</evidence>
<keyword evidence="7" id="KW-0547">Nucleotide-binding</keyword>
<feature type="coiled-coil region" evidence="13">
    <location>
        <begin position="107"/>
        <end position="141"/>
    </location>
</feature>
<keyword evidence="5" id="KW-0808">Transferase</keyword>
<dbReference type="GO" id="GO:0000155">
    <property type="term" value="F:phosphorelay sensor kinase activity"/>
    <property type="evidence" value="ECO:0007669"/>
    <property type="project" value="InterPro"/>
</dbReference>
<evidence type="ECO:0000256" key="12">
    <source>
        <dbReference type="ARBA" id="ARBA00023136"/>
    </source>
</evidence>
<feature type="transmembrane region" description="Helical" evidence="14">
    <location>
        <begin position="21"/>
        <end position="41"/>
    </location>
</feature>
<keyword evidence="8 16" id="KW-0418">Kinase</keyword>
<dbReference type="SUPFAM" id="SSF47384">
    <property type="entry name" value="Homodimeric domain of signal transducing histidine kinase"/>
    <property type="match status" value="1"/>
</dbReference>
<evidence type="ECO:0000256" key="10">
    <source>
        <dbReference type="ARBA" id="ARBA00022989"/>
    </source>
</evidence>
<evidence type="ECO:0000256" key="9">
    <source>
        <dbReference type="ARBA" id="ARBA00022840"/>
    </source>
</evidence>
<keyword evidence="10 14" id="KW-1133">Transmembrane helix</keyword>
<comment type="catalytic activity">
    <reaction evidence="1">
        <text>ATP + protein L-histidine = ADP + protein N-phospho-L-histidine.</text>
        <dbReference type="EC" id="2.7.13.3"/>
    </reaction>
</comment>
<dbReference type="InterPro" id="IPR003594">
    <property type="entry name" value="HATPase_dom"/>
</dbReference>
<dbReference type="Gene3D" id="1.10.287.130">
    <property type="match status" value="1"/>
</dbReference>
<keyword evidence="16" id="KW-0614">Plasmid</keyword>
<dbReference type="EC" id="2.7.13.3" evidence="3"/>
<dbReference type="GO" id="GO:0004721">
    <property type="term" value="F:phosphoprotein phosphatase activity"/>
    <property type="evidence" value="ECO:0007669"/>
    <property type="project" value="TreeGrafter"/>
</dbReference>
<comment type="subcellular location">
    <subcellularLocation>
        <location evidence="2">Membrane</location>
    </subcellularLocation>
</comment>
<dbReference type="CDD" id="cd00082">
    <property type="entry name" value="HisKA"/>
    <property type="match status" value="1"/>
</dbReference>
<accession>A0A0D5MBC7</accession>
<dbReference type="AlphaFoldDB" id="A0A0D5MBC7"/>
<dbReference type="SUPFAM" id="SSF55874">
    <property type="entry name" value="ATPase domain of HSP90 chaperone/DNA topoisomerase II/histidine kinase"/>
    <property type="match status" value="1"/>
</dbReference>
<evidence type="ECO:0000256" key="11">
    <source>
        <dbReference type="ARBA" id="ARBA00023012"/>
    </source>
</evidence>
<evidence type="ECO:0000256" key="3">
    <source>
        <dbReference type="ARBA" id="ARBA00012438"/>
    </source>
</evidence>
<dbReference type="PANTHER" id="PTHR45453:SF1">
    <property type="entry name" value="PHOSPHATE REGULON SENSOR PROTEIN PHOR"/>
    <property type="match status" value="1"/>
</dbReference>
<reference evidence="16" key="1">
    <citation type="journal article" date="2015" name="J. Antimicrob. Chemother.">
        <title>Vancomycin-resistant Enterococcus faecium harbouring vanN in Canada: a case and complete sequence of pEfm12493 harbouring the vanN operon.</title>
        <authorList>
            <person name="Boyd D.A."/>
            <person name="Levesque S."/>
            <person name="Picard A.C."/>
            <person name="Golding G.R."/>
        </authorList>
    </citation>
    <scope>NUCLEOTIDE SEQUENCE</scope>
    <source>
        <strain evidence="16">N12-493</strain>
        <plasmid evidence="16">pEfm12493</plasmid>
    </source>
</reference>
<dbReference type="PROSITE" id="PS50109">
    <property type="entry name" value="HIS_KIN"/>
    <property type="match status" value="1"/>
</dbReference>
<evidence type="ECO:0000256" key="13">
    <source>
        <dbReference type="SAM" id="Coils"/>
    </source>
</evidence>
<dbReference type="NCBIfam" id="NF033091">
    <property type="entry name" value="HK_VanS_ACDEFG"/>
    <property type="match status" value="1"/>
</dbReference>
<evidence type="ECO:0000256" key="1">
    <source>
        <dbReference type="ARBA" id="ARBA00000085"/>
    </source>
</evidence>
<dbReference type="Pfam" id="PF02518">
    <property type="entry name" value="HATPase_c"/>
    <property type="match status" value="1"/>
</dbReference>
<keyword evidence="13" id="KW-0175">Coiled coil</keyword>
<dbReference type="FunFam" id="3.30.565.10:FF:000013">
    <property type="entry name" value="Two-component sensor histidine kinase"/>
    <property type="match status" value="1"/>
</dbReference>
<organism evidence="16">
    <name type="scientific">Enterococcus faecium</name>
    <name type="common">Streptococcus faecium</name>
    <dbReference type="NCBI Taxonomy" id="1352"/>
    <lineage>
        <taxon>Bacteria</taxon>
        <taxon>Bacillati</taxon>
        <taxon>Bacillota</taxon>
        <taxon>Bacilli</taxon>
        <taxon>Lactobacillales</taxon>
        <taxon>Enterococcaceae</taxon>
        <taxon>Enterococcus</taxon>
    </lineage>
</organism>
<geneLocation type="plasmid" evidence="16">
    <name>pEfm12493</name>
</geneLocation>
<dbReference type="GO" id="GO:0005886">
    <property type="term" value="C:plasma membrane"/>
    <property type="evidence" value="ECO:0007669"/>
    <property type="project" value="TreeGrafter"/>
</dbReference>
<sequence>MKNKLNDPLIKRILLRYVSTILLAILIYGGFLLLLLFLFRLRTWYGNEPFYLFLRTLYTHFTLIGLVSSDAFLLFLMITLVYIFKLIGYLNETITATKQLLEAPEQRIQLSNELFTVQEEMNQIRENNNQANRAAKVAEQRKNDLIVYLAHDLRTPLTSVIGYLTLLNEEPQISTELRAKYTDIALDKALRLEELIGEFFEVTQFNLTKLTINKEIVDLSIMLEQISYEFLPILNEKGLKWQLAIDKGIEAEVDPNKMGRVFDNLIRNAINYSFSNSTIQLNLAKNGKNLELKITNETHTLPKEKLTQIFEPFYRVDTSRNSSTGGTGLGLSIVKDIVEASGGSIHAQSSNNQMTFTLILPNIE</sequence>
<evidence type="ECO:0000256" key="2">
    <source>
        <dbReference type="ARBA" id="ARBA00004370"/>
    </source>
</evidence>
<dbReference type="SMART" id="SM00388">
    <property type="entry name" value="HisKA"/>
    <property type="match status" value="1"/>
</dbReference>
<dbReference type="Gene3D" id="3.30.565.10">
    <property type="entry name" value="Histidine kinase-like ATPase, C-terminal domain"/>
    <property type="match status" value="1"/>
</dbReference>
<feature type="domain" description="Histidine kinase" evidence="15">
    <location>
        <begin position="148"/>
        <end position="364"/>
    </location>
</feature>
<evidence type="ECO:0000256" key="7">
    <source>
        <dbReference type="ARBA" id="ARBA00022741"/>
    </source>
</evidence>
<dbReference type="EMBL" id="KP342511">
    <property type="protein sequence ID" value="AJY53580.1"/>
    <property type="molecule type" value="Genomic_DNA"/>
</dbReference>
<dbReference type="InterPro" id="IPR036097">
    <property type="entry name" value="HisK_dim/P_sf"/>
</dbReference>
<dbReference type="RefSeq" id="WP_238784967.1">
    <property type="nucleotide sequence ID" value="NZ_KP342511.1"/>
</dbReference>
<evidence type="ECO:0000313" key="16">
    <source>
        <dbReference type="EMBL" id="AJY53580.1"/>
    </source>
</evidence>
<dbReference type="PANTHER" id="PTHR45453">
    <property type="entry name" value="PHOSPHATE REGULON SENSOR PROTEIN PHOR"/>
    <property type="match status" value="1"/>
</dbReference>
<protein>
    <recommendedName>
        <fullName evidence="3">histidine kinase</fullName>
        <ecNumber evidence="3">2.7.13.3</ecNumber>
    </recommendedName>
</protein>
<dbReference type="InterPro" id="IPR058212">
    <property type="entry name" value="VanS-like"/>
</dbReference>
<dbReference type="GO" id="GO:0016036">
    <property type="term" value="P:cellular response to phosphate starvation"/>
    <property type="evidence" value="ECO:0007669"/>
    <property type="project" value="TreeGrafter"/>
</dbReference>
<dbReference type="GO" id="GO:0005524">
    <property type="term" value="F:ATP binding"/>
    <property type="evidence" value="ECO:0007669"/>
    <property type="project" value="UniProtKB-KW"/>
</dbReference>
<keyword evidence="11" id="KW-0902">Two-component regulatory system</keyword>
<keyword evidence="12 14" id="KW-0472">Membrane</keyword>
<keyword evidence="4" id="KW-0597">Phosphoprotein</keyword>
<evidence type="ECO:0000256" key="5">
    <source>
        <dbReference type="ARBA" id="ARBA00022679"/>
    </source>
</evidence>
<proteinExistence type="predicted"/>
<dbReference type="Pfam" id="PF00512">
    <property type="entry name" value="HisKA"/>
    <property type="match status" value="1"/>
</dbReference>
<evidence type="ECO:0000256" key="4">
    <source>
        <dbReference type="ARBA" id="ARBA00022553"/>
    </source>
</evidence>
<evidence type="ECO:0000256" key="14">
    <source>
        <dbReference type="SAM" id="Phobius"/>
    </source>
</evidence>
<dbReference type="InterPro" id="IPR004358">
    <property type="entry name" value="Sig_transdc_His_kin-like_C"/>
</dbReference>
<keyword evidence="9" id="KW-0067">ATP-binding</keyword>
<feature type="transmembrane region" description="Helical" evidence="14">
    <location>
        <begin position="61"/>
        <end position="84"/>
    </location>
</feature>
<evidence type="ECO:0000259" key="15">
    <source>
        <dbReference type="PROSITE" id="PS50109"/>
    </source>
</evidence>
<dbReference type="InterPro" id="IPR050351">
    <property type="entry name" value="BphY/WalK/GraS-like"/>
</dbReference>
<dbReference type="InterPro" id="IPR036890">
    <property type="entry name" value="HATPase_C_sf"/>
</dbReference>
<dbReference type="SMART" id="SM00387">
    <property type="entry name" value="HATPase_c"/>
    <property type="match status" value="1"/>
</dbReference>
<dbReference type="InterPro" id="IPR003661">
    <property type="entry name" value="HisK_dim/P_dom"/>
</dbReference>
<name>A0A0D5MBC7_ENTFC</name>
<gene>
    <name evidence="16" type="ORF">pEfm12493_096</name>
</gene>